<sequence>MRRCQMRSKAALDILRKRRHVVASARHGVVEFELLPPFEGGHQESFAQVYALLTQAYPQDAKTIKNCVYRGRDVQDGVKNGSWMPSHDAFLVAGLWMPDSRTGDSGLMSAALLRVNLPKDSSHCHKKLHVQITYQATVPDLQRHGLGRLLTCCVLKAAVDAKHEFATVVMRSMAPIATKFWSMVGFRPYLDSSRCERGSNKEQLAAIMNGVMQLSRKQEAHYPIWLAKLHQLPADMHQQWDGSAGGRSMLARGLKGFEEEALSTVQEWLSDPGTVPIGASTRSFYLRVFAAKRDYGLSILHKNTSSSGVTPPASTTSAEAAAGGGSSIGWQPSTLRHIRAAAAKGCKKLLFYSDEELSPAIATVTASDAADTVAEPTPTPDEETLHAGPAAAAADDDDADDNDNDDDDEHDEHAWGLHPKQHYGPSGHVSVVKSSLTSATERTPPPLLPSDTALEAAGGSIGSARVEEVPTAAGAAAQFCLQHQLLLSDGRRQAFLVQLGCPRSSITASGSISRPPEEQLELGLQQRYLRRLRQLQQQGAREDELPPLLLNVLRELRRRRRGLRLQTQLMQQDACRIAVQD</sequence>
<evidence type="ECO:0000313" key="4">
    <source>
        <dbReference type="Proteomes" id="UP000747110"/>
    </source>
</evidence>
<accession>A0A8J4D5D4</accession>
<evidence type="ECO:0000256" key="1">
    <source>
        <dbReference type="SAM" id="MobiDB-lite"/>
    </source>
</evidence>
<evidence type="ECO:0000313" key="3">
    <source>
        <dbReference type="EMBL" id="GIM17056.1"/>
    </source>
</evidence>
<dbReference type="EMBL" id="BNCQ01000090">
    <property type="protein sequence ID" value="GIM17056.1"/>
    <property type="molecule type" value="Genomic_DNA"/>
</dbReference>
<dbReference type="AlphaFoldDB" id="A0A8J4D5D4"/>
<feature type="compositionally biased region" description="Polar residues" evidence="1">
    <location>
        <begin position="432"/>
        <end position="441"/>
    </location>
</feature>
<feature type="region of interest" description="Disordered" evidence="1">
    <location>
        <begin position="367"/>
        <end position="454"/>
    </location>
</feature>
<evidence type="ECO:0000313" key="2">
    <source>
        <dbReference type="EMBL" id="GIL93237.1"/>
    </source>
</evidence>
<gene>
    <name evidence="2" type="ORF">Vretifemale_20634</name>
    <name evidence="3" type="ORF">Vretimale_19592</name>
</gene>
<dbReference type="Proteomes" id="UP000722791">
    <property type="component" value="Unassembled WGS sequence"/>
</dbReference>
<dbReference type="EMBL" id="BNCP01000091">
    <property type="protein sequence ID" value="GIL93237.1"/>
    <property type="molecule type" value="Genomic_DNA"/>
</dbReference>
<name>A0A8J4D5D4_9CHLO</name>
<keyword evidence="4" id="KW-1185">Reference proteome</keyword>
<protein>
    <submittedName>
        <fullName evidence="2">Uncharacterized protein</fullName>
    </submittedName>
</protein>
<organism evidence="2 4">
    <name type="scientific">Volvox reticuliferus</name>
    <dbReference type="NCBI Taxonomy" id="1737510"/>
    <lineage>
        <taxon>Eukaryota</taxon>
        <taxon>Viridiplantae</taxon>
        <taxon>Chlorophyta</taxon>
        <taxon>core chlorophytes</taxon>
        <taxon>Chlorophyceae</taxon>
        <taxon>CS clade</taxon>
        <taxon>Chlamydomonadales</taxon>
        <taxon>Volvocaceae</taxon>
        <taxon>Volvox</taxon>
    </lineage>
</organism>
<dbReference type="Proteomes" id="UP000747110">
    <property type="component" value="Unassembled WGS sequence"/>
</dbReference>
<feature type="region of interest" description="Disordered" evidence="1">
    <location>
        <begin position="303"/>
        <end position="331"/>
    </location>
</feature>
<feature type="compositionally biased region" description="Acidic residues" evidence="1">
    <location>
        <begin position="394"/>
        <end position="410"/>
    </location>
</feature>
<dbReference type="OrthoDB" id="552921at2759"/>
<reference evidence="2" key="1">
    <citation type="journal article" date="2021" name="Proc. Natl. Acad. Sci. U.S.A.">
        <title>Three genomes in the algal genus Volvox reveal the fate of a haploid sex-determining region after a transition to homothallism.</title>
        <authorList>
            <person name="Yamamoto K."/>
            <person name="Hamaji T."/>
            <person name="Kawai-Toyooka H."/>
            <person name="Matsuzaki R."/>
            <person name="Takahashi F."/>
            <person name="Nishimura Y."/>
            <person name="Kawachi M."/>
            <person name="Noguchi H."/>
            <person name="Minakuchi Y."/>
            <person name="Umen J.G."/>
            <person name="Toyoda A."/>
            <person name="Nozaki H."/>
        </authorList>
    </citation>
    <scope>NUCLEOTIDE SEQUENCE</scope>
    <source>
        <strain evidence="3">NIES-3785</strain>
        <strain evidence="2">NIES-3786</strain>
    </source>
</reference>
<comment type="caution">
    <text evidence="2">The sequence shown here is derived from an EMBL/GenBank/DDBJ whole genome shotgun (WGS) entry which is preliminary data.</text>
</comment>
<proteinExistence type="predicted"/>